<evidence type="ECO:0000313" key="3">
    <source>
        <dbReference type="Proteomes" id="UP000247973"/>
    </source>
</evidence>
<proteinExistence type="predicted"/>
<reference evidence="2 3" key="1">
    <citation type="submission" date="2018-03" db="EMBL/GenBank/DDBJ databases">
        <title>Genomic Encyclopedia of Archaeal and Bacterial Type Strains, Phase II (KMG-II): from individual species to whole genera.</title>
        <authorList>
            <person name="Goeker M."/>
        </authorList>
    </citation>
    <scope>NUCLEOTIDE SEQUENCE [LARGE SCALE GENOMIC DNA]</scope>
    <source>
        <strain evidence="2 3">DSM 100214</strain>
    </source>
</reference>
<dbReference type="RefSeq" id="WP_394337212.1">
    <property type="nucleotide sequence ID" value="NZ_QICL01000031.1"/>
</dbReference>
<keyword evidence="1" id="KW-0472">Membrane</keyword>
<keyword evidence="1" id="KW-1133">Transmembrane helix</keyword>
<evidence type="ECO:0000313" key="2">
    <source>
        <dbReference type="EMBL" id="PXV60134.1"/>
    </source>
</evidence>
<comment type="caution">
    <text evidence="2">The sequence shown here is derived from an EMBL/GenBank/DDBJ whole genome shotgun (WGS) entry which is preliminary data.</text>
</comment>
<organism evidence="2 3">
    <name type="scientific">Dysgonomonas alginatilytica</name>
    <dbReference type="NCBI Taxonomy" id="1605892"/>
    <lineage>
        <taxon>Bacteria</taxon>
        <taxon>Pseudomonadati</taxon>
        <taxon>Bacteroidota</taxon>
        <taxon>Bacteroidia</taxon>
        <taxon>Bacteroidales</taxon>
        <taxon>Dysgonomonadaceae</taxon>
        <taxon>Dysgonomonas</taxon>
    </lineage>
</organism>
<dbReference type="AlphaFoldDB" id="A0A2V3PL07"/>
<sequence length="85" mass="9926">YGLLCFAFMFDVLASFIAPLPYFTLLASAFLIFIEWKSVLEKAQDKDRRKMNKSIKEIAVLLEHKDDILKGITELLKEKEEKENE</sequence>
<accession>A0A2V3PL07</accession>
<feature type="transmembrane region" description="Helical" evidence="1">
    <location>
        <begin position="12"/>
        <end position="34"/>
    </location>
</feature>
<dbReference type="EMBL" id="QICL01000031">
    <property type="protein sequence ID" value="PXV60134.1"/>
    <property type="molecule type" value="Genomic_DNA"/>
</dbReference>
<feature type="non-terminal residue" evidence="2">
    <location>
        <position position="1"/>
    </location>
</feature>
<evidence type="ECO:0008006" key="4">
    <source>
        <dbReference type="Google" id="ProtNLM"/>
    </source>
</evidence>
<dbReference type="Proteomes" id="UP000247973">
    <property type="component" value="Unassembled WGS sequence"/>
</dbReference>
<evidence type="ECO:0000256" key="1">
    <source>
        <dbReference type="SAM" id="Phobius"/>
    </source>
</evidence>
<gene>
    <name evidence="2" type="ORF">CLV62_13154</name>
</gene>
<keyword evidence="3" id="KW-1185">Reference proteome</keyword>
<name>A0A2V3PL07_9BACT</name>
<protein>
    <recommendedName>
        <fullName evidence="4">Holin family protein</fullName>
    </recommendedName>
</protein>
<keyword evidence="1" id="KW-0812">Transmembrane</keyword>